<proteinExistence type="predicted"/>
<keyword evidence="1" id="KW-0812">Transmembrane</keyword>
<feature type="transmembrane region" description="Helical" evidence="1">
    <location>
        <begin position="27"/>
        <end position="46"/>
    </location>
</feature>
<dbReference type="EMBL" id="GGEC01058592">
    <property type="protein sequence ID" value="MBX39076.1"/>
    <property type="molecule type" value="Transcribed_RNA"/>
</dbReference>
<keyword evidence="1" id="KW-1133">Transmembrane helix</keyword>
<protein>
    <submittedName>
        <fullName evidence="2">Uncharacterized protein</fullName>
    </submittedName>
</protein>
<keyword evidence="1" id="KW-0472">Membrane</keyword>
<name>A0A2P2N9G3_RHIMU</name>
<evidence type="ECO:0000313" key="2">
    <source>
        <dbReference type="EMBL" id="MBX39076.1"/>
    </source>
</evidence>
<organism evidence="2">
    <name type="scientific">Rhizophora mucronata</name>
    <name type="common">Asiatic mangrove</name>
    <dbReference type="NCBI Taxonomy" id="61149"/>
    <lineage>
        <taxon>Eukaryota</taxon>
        <taxon>Viridiplantae</taxon>
        <taxon>Streptophyta</taxon>
        <taxon>Embryophyta</taxon>
        <taxon>Tracheophyta</taxon>
        <taxon>Spermatophyta</taxon>
        <taxon>Magnoliopsida</taxon>
        <taxon>eudicotyledons</taxon>
        <taxon>Gunneridae</taxon>
        <taxon>Pentapetalae</taxon>
        <taxon>rosids</taxon>
        <taxon>fabids</taxon>
        <taxon>Malpighiales</taxon>
        <taxon>Rhizophoraceae</taxon>
        <taxon>Rhizophora</taxon>
    </lineage>
</organism>
<evidence type="ECO:0000256" key="1">
    <source>
        <dbReference type="SAM" id="Phobius"/>
    </source>
</evidence>
<dbReference type="AlphaFoldDB" id="A0A2P2N9G3"/>
<reference evidence="2" key="1">
    <citation type="submission" date="2018-02" db="EMBL/GenBank/DDBJ databases">
        <title>Rhizophora mucronata_Transcriptome.</title>
        <authorList>
            <person name="Meera S.P."/>
            <person name="Sreeshan A."/>
            <person name="Augustine A."/>
        </authorList>
    </citation>
    <scope>NUCLEOTIDE SEQUENCE</scope>
    <source>
        <tissue evidence="2">Leaf</tissue>
    </source>
</reference>
<accession>A0A2P2N9G3</accession>
<sequence>MTVRLSHLYVTAWFLYLLNKLLTSLDFVTSICYFAPFLYAAATLGWKSPKEGSFIAVEGCLLSNAI</sequence>